<comment type="caution">
    <text evidence="1">The sequence shown here is derived from an EMBL/GenBank/DDBJ whole genome shotgun (WGS) entry which is preliminary data.</text>
</comment>
<keyword evidence="2" id="KW-1185">Reference proteome</keyword>
<evidence type="ECO:0000313" key="1">
    <source>
        <dbReference type="EMBL" id="MBA2116731.1"/>
    </source>
</evidence>
<proteinExistence type="predicted"/>
<organism evidence="1 2">
    <name type="scientific">Bremerella alba</name>
    <dbReference type="NCBI Taxonomy" id="980252"/>
    <lineage>
        <taxon>Bacteria</taxon>
        <taxon>Pseudomonadati</taxon>
        <taxon>Planctomycetota</taxon>
        <taxon>Planctomycetia</taxon>
        <taxon>Pirellulales</taxon>
        <taxon>Pirellulaceae</taxon>
        <taxon>Bremerella</taxon>
    </lineage>
</organism>
<evidence type="ECO:0000313" key="2">
    <source>
        <dbReference type="Proteomes" id="UP000551616"/>
    </source>
</evidence>
<dbReference type="Proteomes" id="UP000551616">
    <property type="component" value="Unassembled WGS sequence"/>
</dbReference>
<dbReference type="AlphaFoldDB" id="A0A7V8V8B2"/>
<dbReference type="RefSeq" id="WP_207398132.1">
    <property type="nucleotide sequence ID" value="NZ_JABRWO010000011.1"/>
</dbReference>
<dbReference type="EMBL" id="JABRWO010000011">
    <property type="protein sequence ID" value="MBA2116731.1"/>
    <property type="molecule type" value="Genomic_DNA"/>
</dbReference>
<sequence>MENSAHIRKLLSEKPDLSPKELQEQLAERGIEVTRNLCKVVRHRKLNGKKRKQVFPEKLRFNERWIEDDDIIIRLTQKDLVVWDFLKKHAISLYHSSPPLSSYQFTVELENLQEVRAWIADVTSQRSRRRRLAILKYFIDGLNEPEKSFHRTQFSFRDDRFRLERPLREPMVPSIRKSEIKKRSASSYANIGVLSNDKAKNELNRISHQHSQQHPALWRLFRDDQDVTDWLLSLGAWYRYHAIISLTKSYTVQSTLHDLVELAYSTSKTSDLPKILRQLHSVEPEDSAAAKFRNHPEIANHFFLLGLWATRRINISLPNEAGDRRILIGDLWA</sequence>
<protein>
    <submittedName>
        <fullName evidence="1">Uncharacterized protein</fullName>
    </submittedName>
</protein>
<reference evidence="1 2" key="1">
    <citation type="submission" date="2020-05" db="EMBL/GenBank/DDBJ databases">
        <title>Bremerella alba sp. nov., a novel planctomycete isolated from the surface of the macroalga Fucus spiralis.</title>
        <authorList>
            <person name="Godinho O."/>
            <person name="Botelho R."/>
            <person name="Albuquerque L."/>
            <person name="Wiegand S."/>
            <person name="Da Costa M.S."/>
            <person name="Lobo-Da-Cunha A."/>
            <person name="Jogler C."/>
            <person name="Lage O.M."/>
        </authorList>
    </citation>
    <scope>NUCLEOTIDE SEQUENCE [LARGE SCALE GENOMIC DNA]</scope>
    <source>
        <strain evidence="1 2">FF15</strain>
    </source>
</reference>
<gene>
    <name evidence="1" type="ORF">HOV93_39230</name>
</gene>
<name>A0A7V8V8B2_9BACT</name>
<accession>A0A7V8V8B2</accession>